<feature type="region of interest" description="Disordered" evidence="7">
    <location>
        <begin position="60"/>
        <end position="152"/>
    </location>
</feature>
<evidence type="ECO:0000256" key="7">
    <source>
        <dbReference type="SAM" id="MobiDB-lite"/>
    </source>
</evidence>
<evidence type="ECO:0000256" key="6">
    <source>
        <dbReference type="PROSITE-ProRule" id="PRU00740"/>
    </source>
</evidence>
<reference evidence="11" key="1">
    <citation type="submission" date="2021-01" db="UniProtKB">
        <authorList>
            <consortium name="EnsemblMetazoa"/>
        </authorList>
    </citation>
    <scope>IDENTIFICATION</scope>
</reference>
<feature type="compositionally biased region" description="Low complexity" evidence="7">
    <location>
        <begin position="60"/>
        <end position="116"/>
    </location>
</feature>
<dbReference type="GO" id="GO:0005765">
    <property type="term" value="C:lysosomal membrane"/>
    <property type="evidence" value="ECO:0007669"/>
    <property type="project" value="TreeGrafter"/>
</dbReference>
<evidence type="ECO:0000256" key="2">
    <source>
        <dbReference type="ARBA" id="ARBA00022729"/>
    </source>
</evidence>
<accession>A0A7M7KQK5</accession>
<dbReference type="GO" id="GO:0072594">
    <property type="term" value="P:establishment of protein localization to organelle"/>
    <property type="evidence" value="ECO:0007669"/>
    <property type="project" value="TreeGrafter"/>
</dbReference>
<name>A0A7M7KQK5_VARDE</name>
<comment type="similarity">
    <text evidence="6">Belongs to the LAMP family.</text>
</comment>
<dbReference type="Gene3D" id="2.40.160.110">
    <property type="match status" value="1"/>
</dbReference>
<keyword evidence="4 6" id="KW-0472">Membrane</keyword>
<evidence type="ECO:0000259" key="10">
    <source>
        <dbReference type="Pfam" id="PF21222"/>
    </source>
</evidence>
<dbReference type="GO" id="GO:0005886">
    <property type="term" value="C:plasma membrane"/>
    <property type="evidence" value="ECO:0007669"/>
    <property type="project" value="TreeGrafter"/>
</dbReference>
<evidence type="ECO:0000256" key="3">
    <source>
        <dbReference type="ARBA" id="ARBA00022989"/>
    </source>
</evidence>
<dbReference type="InterPro" id="IPR002000">
    <property type="entry name" value="Lysosome-assoc_membr_glycop"/>
</dbReference>
<evidence type="ECO:0000256" key="5">
    <source>
        <dbReference type="ARBA" id="ARBA00023180"/>
    </source>
</evidence>
<comment type="caution">
    <text evidence="6">Lacks conserved residue(s) required for the propagation of feature annotation.</text>
</comment>
<evidence type="ECO:0000313" key="11">
    <source>
        <dbReference type="EnsemblMetazoa" id="XP_022669339"/>
    </source>
</evidence>
<evidence type="ECO:0000256" key="8">
    <source>
        <dbReference type="SAM" id="Phobius"/>
    </source>
</evidence>
<comment type="subcellular location">
    <subcellularLocation>
        <location evidence="6">Membrane</location>
        <topology evidence="6">Single-pass type I membrane protein</topology>
    </subcellularLocation>
</comment>
<dbReference type="EnsemblMetazoa" id="XM_022813604">
    <property type="protein sequence ID" value="XP_022669339"/>
    <property type="gene ID" value="LOC111253735"/>
</dbReference>
<organism evidence="11 12">
    <name type="scientific">Varroa destructor</name>
    <name type="common">Honeybee mite</name>
    <dbReference type="NCBI Taxonomy" id="109461"/>
    <lineage>
        <taxon>Eukaryota</taxon>
        <taxon>Metazoa</taxon>
        <taxon>Ecdysozoa</taxon>
        <taxon>Arthropoda</taxon>
        <taxon>Chelicerata</taxon>
        <taxon>Arachnida</taxon>
        <taxon>Acari</taxon>
        <taxon>Parasitiformes</taxon>
        <taxon>Mesostigmata</taxon>
        <taxon>Gamasina</taxon>
        <taxon>Dermanyssoidea</taxon>
        <taxon>Varroidae</taxon>
        <taxon>Varroa</taxon>
    </lineage>
</organism>
<dbReference type="PRINTS" id="PR01217">
    <property type="entry name" value="PRICHEXTENSN"/>
</dbReference>
<dbReference type="InterPro" id="IPR048524">
    <property type="entry name" value="Lamp2-like_TM"/>
</dbReference>
<feature type="signal peptide" evidence="9">
    <location>
        <begin position="1"/>
        <end position="18"/>
    </location>
</feature>
<evidence type="ECO:0000313" key="12">
    <source>
        <dbReference type="Proteomes" id="UP000594260"/>
    </source>
</evidence>
<protein>
    <recommendedName>
        <fullName evidence="10">Lysosome-associated membrane glycoprotein 2-like transmembrane domain-containing protein</fullName>
    </recommendedName>
</protein>
<dbReference type="PROSITE" id="PS51407">
    <property type="entry name" value="LAMP_3"/>
    <property type="match status" value="1"/>
</dbReference>
<dbReference type="Pfam" id="PF21222">
    <property type="entry name" value="Lamp2_2nd"/>
    <property type="match status" value="1"/>
</dbReference>
<evidence type="ECO:0000256" key="1">
    <source>
        <dbReference type="ARBA" id="ARBA00022692"/>
    </source>
</evidence>
<proteinExistence type="inferred from homology"/>
<keyword evidence="5" id="KW-0325">Glycoprotein</keyword>
<dbReference type="AlphaFoldDB" id="A0A7M7KQK5"/>
<dbReference type="GeneID" id="111253735"/>
<keyword evidence="1 6" id="KW-0812">Transmembrane</keyword>
<evidence type="ECO:0000256" key="4">
    <source>
        <dbReference type="ARBA" id="ARBA00023136"/>
    </source>
</evidence>
<evidence type="ECO:0000256" key="9">
    <source>
        <dbReference type="SAM" id="SignalP"/>
    </source>
</evidence>
<sequence>MKLRRLFVLTGLVALVASQDAGTKTLTSITTKRPAVTKPNQESRMITEVITTIVPSTTTTTVPVTTSTTTTMSPTSTTTTTTSPTATTPTSPTTTTTTTPTTTTTTPTTTTTTEKPSTPPTTPTASPTSSSSTTTTASPPTPTPVPNPKIPALGNFTLENNAGQICLIVQTRVAVAQRLNKTEPYHLNFGNGTVSEANSKCGKEKIILWINFVEQNSWIQVTFLKTKESYFVGDLAVKTDHVEATSNNTLRQFEVAENKYYKCSQASEVSLGEKAVYLVFSDMKYEAFRTSNSANFVGVEKECTSDYHSDVMIIAIGCAIALFVVIVLIAYLIARRRSRQRGYQPV</sequence>
<feature type="chain" id="PRO_5029795278" description="Lysosome-associated membrane glycoprotein 2-like transmembrane domain-containing protein" evidence="9">
    <location>
        <begin position="19"/>
        <end position="346"/>
    </location>
</feature>
<feature type="transmembrane region" description="Helical" evidence="8">
    <location>
        <begin position="311"/>
        <end position="334"/>
    </location>
</feature>
<dbReference type="RefSeq" id="XP_022669339.1">
    <property type="nucleotide sequence ID" value="XM_022813604.1"/>
</dbReference>
<keyword evidence="12" id="KW-1185">Reference proteome</keyword>
<dbReference type="PANTHER" id="PTHR11506">
    <property type="entry name" value="LYSOSOME-ASSOCIATED MEMBRANE GLYCOPROTEIN"/>
    <property type="match status" value="1"/>
</dbReference>
<dbReference type="PANTHER" id="PTHR11506:SF2">
    <property type="entry name" value="MACROSIALIN"/>
    <property type="match status" value="1"/>
</dbReference>
<feature type="domain" description="Lysosome-associated membrane glycoprotein 2-like transmembrane" evidence="10">
    <location>
        <begin position="314"/>
        <end position="344"/>
    </location>
</feature>
<keyword evidence="2 9" id="KW-0732">Signal</keyword>
<keyword evidence="3 8" id="KW-1133">Transmembrane helix</keyword>
<feature type="compositionally biased region" description="Pro residues" evidence="7">
    <location>
        <begin position="139"/>
        <end position="149"/>
    </location>
</feature>
<dbReference type="GO" id="GO:0031902">
    <property type="term" value="C:late endosome membrane"/>
    <property type="evidence" value="ECO:0007669"/>
    <property type="project" value="TreeGrafter"/>
</dbReference>
<dbReference type="Proteomes" id="UP000594260">
    <property type="component" value="Unplaced"/>
</dbReference>
<feature type="compositionally biased region" description="Low complexity" evidence="7">
    <location>
        <begin position="123"/>
        <end position="138"/>
    </location>
</feature>